<evidence type="ECO:0000313" key="6">
    <source>
        <dbReference type="EMBL" id="QIN84904.1"/>
    </source>
</evidence>
<dbReference type="AlphaFoldDB" id="A0A6G8QEH5"/>
<dbReference type="GO" id="GO:0003700">
    <property type="term" value="F:DNA-binding transcription factor activity"/>
    <property type="evidence" value="ECO:0007669"/>
    <property type="project" value="TreeGrafter"/>
</dbReference>
<feature type="domain" description="HTH tetR-type" evidence="5">
    <location>
        <begin position="1"/>
        <end position="54"/>
    </location>
</feature>
<dbReference type="InterPro" id="IPR001647">
    <property type="entry name" value="HTH_TetR"/>
</dbReference>
<dbReference type="Pfam" id="PF00440">
    <property type="entry name" value="TetR_N"/>
    <property type="match status" value="1"/>
</dbReference>
<accession>A0A6G8QEH5</accession>
<sequence>MDAAWRLMEERLGRGVRMSDVAGGAGVSRQAVYDHFGTRAELMVATVRYGDEVLGLDERLRRYRAAGSGVERLEAYVEFWGNYIPQIYGIARAMLAARETDEAVAAAWDDRMGAVYEACRNIIERLDRDGTLAPGWTLDEAADLLWTMLSIRNWESLTMERGWPTGRYVDRMQDLTRRVFVREPEDA</sequence>
<dbReference type="InterPro" id="IPR036271">
    <property type="entry name" value="Tet_transcr_reg_TetR-rel_C_sf"/>
</dbReference>
<keyword evidence="3" id="KW-0804">Transcription</keyword>
<evidence type="ECO:0000256" key="1">
    <source>
        <dbReference type="ARBA" id="ARBA00023015"/>
    </source>
</evidence>
<feature type="DNA-binding region" description="H-T-H motif" evidence="4">
    <location>
        <begin position="17"/>
        <end position="36"/>
    </location>
</feature>
<dbReference type="SUPFAM" id="SSF46689">
    <property type="entry name" value="Homeodomain-like"/>
    <property type="match status" value="1"/>
</dbReference>
<keyword evidence="1" id="KW-0805">Transcription regulation</keyword>
<dbReference type="Gene3D" id="1.10.357.10">
    <property type="entry name" value="Tetracycline Repressor, domain 2"/>
    <property type="match status" value="1"/>
</dbReference>
<evidence type="ECO:0000313" key="7">
    <source>
        <dbReference type="Proteomes" id="UP000501452"/>
    </source>
</evidence>
<keyword evidence="7" id="KW-1185">Reference proteome</keyword>
<dbReference type="EMBL" id="CP045119">
    <property type="protein sequence ID" value="QIN84904.1"/>
    <property type="molecule type" value="Genomic_DNA"/>
</dbReference>
<dbReference type="RefSeq" id="WP_166179552.1">
    <property type="nucleotide sequence ID" value="NZ_CP045119.1"/>
</dbReference>
<dbReference type="Proteomes" id="UP000501452">
    <property type="component" value="Chromosome"/>
</dbReference>
<dbReference type="PANTHER" id="PTHR30055:SF234">
    <property type="entry name" value="HTH-TYPE TRANSCRIPTIONAL REGULATOR BETI"/>
    <property type="match status" value="1"/>
</dbReference>
<name>A0A6G8QEH5_9ACTN</name>
<dbReference type="PANTHER" id="PTHR30055">
    <property type="entry name" value="HTH-TYPE TRANSCRIPTIONAL REGULATOR RUTR"/>
    <property type="match status" value="1"/>
</dbReference>
<evidence type="ECO:0000256" key="3">
    <source>
        <dbReference type="ARBA" id="ARBA00023163"/>
    </source>
</evidence>
<evidence type="ECO:0000256" key="2">
    <source>
        <dbReference type="ARBA" id="ARBA00023125"/>
    </source>
</evidence>
<proteinExistence type="predicted"/>
<dbReference type="SUPFAM" id="SSF48498">
    <property type="entry name" value="Tetracyclin repressor-like, C-terminal domain"/>
    <property type="match status" value="1"/>
</dbReference>
<evidence type="ECO:0000256" key="4">
    <source>
        <dbReference type="PROSITE-ProRule" id="PRU00335"/>
    </source>
</evidence>
<dbReference type="InterPro" id="IPR050109">
    <property type="entry name" value="HTH-type_TetR-like_transc_reg"/>
</dbReference>
<protein>
    <submittedName>
        <fullName evidence="6">TetR family transcriptional regulator</fullName>
    </submittedName>
</protein>
<dbReference type="InterPro" id="IPR009057">
    <property type="entry name" value="Homeodomain-like_sf"/>
</dbReference>
<gene>
    <name evidence="6" type="ORF">GBA63_21345</name>
</gene>
<keyword evidence="2 4" id="KW-0238">DNA-binding</keyword>
<dbReference type="KEGG" id="rub:GBA63_21345"/>
<dbReference type="GO" id="GO:0000976">
    <property type="term" value="F:transcription cis-regulatory region binding"/>
    <property type="evidence" value="ECO:0007669"/>
    <property type="project" value="TreeGrafter"/>
</dbReference>
<reference evidence="6 7" key="1">
    <citation type="submission" date="2019-10" db="EMBL/GenBank/DDBJ databases">
        <title>Rubrobacter sp nov SCSIO 52090 isolated from a deep-sea sediment in the South China Sea.</title>
        <authorList>
            <person name="Chen R.W."/>
        </authorList>
    </citation>
    <scope>NUCLEOTIDE SEQUENCE [LARGE SCALE GENOMIC DNA]</scope>
    <source>
        <strain evidence="6 7">SCSIO 52909</strain>
    </source>
</reference>
<dbReference type="PROSITE" id="PS50977">
    <property type="entry name" value="HTH_TETR_2"/>
    <property type="match status" value="1"/>
</dbReference>
<organism evidence="6 7">
    <name type="scientific">Rubrobacter tropicus</name>
    <dbReference type="NCBI Taxonomy" id="2653851"/>
    <lineage>
        <taxon>Bacteria</taxon>
        <taxon>Bacillati</taxon>
        <taxon>Actinomycetota</taxon>
        <taxon>Rubrobacteria</taxon>
        <taxon>Rubrobacterales</taxon>
        <taxon>Rubrobacteraceae</taxon>
        <taxon>Rubrobacter</taxon>
    </lineage>
</organism>
<evidence type="ECO:0000259" key="5">
    <source>
        <dbReference type="PROSITE" id="PS50977"/>
    </source>
</evidence>